<keyword evidence="1" id="KW-0808">Transferase</keyword>
<keyword evidence="4" id="KW-1185">Reference proteome</keyword>
<organism evidence="3 4">
    <name type="scientific">Sinosporangium siamense</name>
    <dbReference type="NCBI Taxonomy" id="1367973"/>
    <lineage>
        <taxon>Bacteria</taxon>
        <taxon>Bacillati</taxon>
        <taxon>Actinomycetota</taxon>
        <taxon>Actinomycetes</taxon>
        <taxon>Streptosporangiales</taxon>
        <taxon>Streptosporangiaceae</taxon>
        <taxon>Sinosporangium</taxon>
    </lineage>
</organism>
<proteinExistence type="predicted"/>
<gene>
    <name evidence="3" type="ORF">Ssi02_35680</name>
</gene>
<accession>A0A919RGK1</accession>
<name>A0A919RGK1_9ACTN</name>
<dbReference type="PANTHER" id="PTHR35526:SF3">
    <property type="entry name" value="ANTI-SIGMA-F FACTOR RSBW"/>
    <property type="match status" value="1"/>
</dbReference>
<dbReference type="PANTHER" id="PTHR35526">
    <property type="entry name" value="ANTI-SIGMA-F FACTOR RSBW-RELATED"/>
    <property type="match status" value="1"/>
</dbReference>
<protein>
    <recommendedName>
        <fullName evidence="2">Histidine kinase/HSP90-like ATPase domain-containing protein</fullName>
    </recommendedName>
</protein>
<dbReference type="InterPro" id="IPR036890">
    <property type="entry name" value="HATPase_C_sf"/>
</dbReference>
<dbReference type="AlphaFoldDB" id="A0A919RGK1"/>
<dbReference type="SUPFAM" id="SSF55874">
    <property type="entry name" value="ATPase domain of HSP90 chaperone/DNA topoisomerase II/histidine kinase"/>
    <property type="match status" value="1"/>
</dbReference>
<evidence type="ECO:0000259" key="2">
    <source>
        <dbReference type="Pfam" id="PF13581"/>
    </source>
</evidence>
<dbReference type="CDD" id="cd16936">
    <property type="entry name" value="HATPase_RsbW-like"/>
    <property type="match status" value="1"/>
</dbReference>
<feature type="domain" description="Histidine kinase/HSP90-like ATPase" evidence="2">
    <location>
        <begin position="32"/>
        <end position="143"/>
    </location>
</feature>
<evidence type="ECO:0000313" key="3">
    <source>
        <dbReference type="EMBL" id="GII93337.1"/>
    </source>
</evidence>
<dbReference type="Gene3D" id="3.30.565.10">
    <property type="entry name" value="Histidine kinase-like ATPase, C-terminal domain"/>
    <property type="match status" value="1"/>
</dbReference>
<reference evidence="3" key="1">
    <citation type="submission" date="2021-01" db="EMBL/GenBank/DDBJ databases">
        <title>Whole genome shotgun sequence of Sinosporangium siamense NBRC 109515.</title>
        <authorList>
            <person name="Komaki H."/>
            <person name="Tamura T."/>
        </authorList>
    </citation>
    <scope>NUCLEOTIDE SEQUENCE</scope>
    <source>
        <strain evidence="3">NBRC 109515</strain>
    </source>
</reference>
<evidence type="ECO:0000313" key="4">
    <source>
        <dbReference type="Proteomes" id="UP000606172"/>
    </source>
</evidence>
<dbReference type="Proteomes" id="UP000606172">
    <property type="component" value="Unassembled WGS sequence"/>
</dbReference>
<keyword evidence="1" id="KW-0723">Serine/threonine-protein kinase</keyword>
<dbReference type="EMBL" id="BOOW01000022">
    <property type="protein sequence ID" value="GII93337.1"/>
    <property type="molecule type" value="Genomic_DNA"/>
</dbReference>
<comment type="caution">
    <text evidence="3">The sequence shown here is derived from an EMBL/GenBank/DDBJ whole genome shotgun (WGS) entry which is preliminary data.</text>
</comment>
<dbReference type="InterPro" id="IPR050267">
    <property type="entry name" value="Anti-sigma-factor_SerPK"/>
</dbReference>
<dbReference type="RefSeq" id="WP_204026742.1">
    <property type="nucleotide sequence ID" value="NZ_BOOW01000022.1"/>
</dbReference>
<dbReference type="GO" id="GO:0004674">
    <property type="term" value="F:protein serine/threonine kinase activity"/>
    <property type="evidence" value="ECO:0007669"/>
    <property type="project" value="UniProtKB-KW"/>
</dbReference>
<dbReference type="Pfam" id="PF13581">
    <property type="entry name" value="HATPase_c_2"/>
    <property type="match status" value="1"/>
</dbReference>
<dbReference type="InterPro" id="IPR003594">
    <property type="entry name" value="HATPase_dom"/>
</dbReference>
<keyword evidence="1" id="KW-0418">Kinase</keyword>
<evidence type="ECO:0000256" key="1">
    <source>
        <dbReference type="ARBA" id="ARBA00022527"/>
    </source>
</evidence>
<sequence>MRVSDATGHGSLTHPTKIRYQHGPTRRLDIAGTPAGVGLARTWLRAFLDRIPMTAAEAENITLLTSELVTNAIVHSKSSHGEVTVLLDLTCSRVRVDVIDDGSALEPVVIHQAPDSEGGRGLWLVDRTADRWGHYHDEHGLGVWFEVELMGCHTLYELATDGDRA</sequence>